<evidence type="ECO:0000313" key="4">
    <source>
        <dbReference type="Proteomes" id="UP001596020"/>
    </source>
</evidence>
<dbReference type="EMBL" id="JBHSGO010000117">
    <property type="protein sequence ID" value="MFC4665744.1"/>
    <property type="molecule type" value="Genomic_DNA"/>
</dbReference>
<dbReference type="Proteomes" id="UP001596020">
    <property type="component" value="Unassembled WGS sequence"/>
</dbReference>
<feature type="signal peptide" evidence="2">
    <location>
        <begin position="1"/>
        <end position="19"/>
    </location>
</feature>
<dbReference type="InterPro" id="IPR008969">
    <property type="entry name" value="CarboxyPept-like_regulatory"/>
</dbReference>
<evidence type="ECO:0000256" key="2">
    <source>
        <dbReference type="SAM" id="SignalP"/>
    </source>
</evidence>
<evidence type="ECO:0000256" key="1">
    <source>
        <dbReference type="SAM" id="MobiDB-lite"/>
    </source>
</evidence>
<dbReference type="SUPFAM" id="SSF56935">
    <property type="entry name" value="Porins"/>
    <property type="match status" value="1"/>
</dbReference>
<sequence length="407" mass="46363">MKRLLLLNLFLVITTASFAQITLNGKVSEKESKSEISFANVVLYQISDTTKIFTGTMTDQYGEYHLENIPVGQYKIKISYIGYKTHQQKLRLAVPSSGNVMVKNFELYPNSTELGELVVKGSLTHQKTDHKVMLFNKEQIANANYAKDLLRTMPNIREEPISGKLSTMQGGGLLVLINGVKATDAQLKMIPPEKVLRVEYYDISPARYAYVGTVINVITKTLDNGYALGVQTLTAFTTGFNNSNAYYSVTHGKHRFDIEYELNYRNYKNRIEEVQYNYLLGNTMYQDHTKGKDAFGYTTHSLSLKYAFAKSDKHIFQATLMPDYSTSFSKAVYEGTYQNGNDWSALSKDWDKNDKTIHPSLDLYYWQKLSDKDELSLNLNLNHFQTKGHDNRKECGKETNNKSTKSS</sequence>
<evidence type="ECO:0000313" key="3">
    <source>
        <dbReference type="EMBL" id="MFC4665744.1"/>
    </source>
</evidence>
<reference evidence="4" key="1">
    <citation type="journal article" date="2019" name="Int. J. Syst. Evol. Microbiol.">
        <title>The Global Catalogue of Microorganisms (GCM) 10K type strain sequencing project: providing services to taxonomists for standard genome sequencing and annotation.</title>
        <authorList>
            <consortium name="The Broad Institute Genomics Platform"/>
            <consortium name="The Broad Institute Genome Sequencing Center for Infectious Disease"/>
            <person name="Wu L."/>
            <person name="Ma J."/>
        </authorList>
    </citation>
    <scope>NUCLEOTIDE SEQUENCE [LARGE SCALE GENOMIC DNA]</scope>
    <source>
        <strain evidence="4">CGMCC 4.7357</strain>
    </source>
</reference>
<keyword evidence="4" id="KW-1185">Reference proteome</keyword>
<feature type="compositionally biased region" description="Basic and acidic residues" evidence="1">
    <location>
        <begin position="387"/>
        <end position="400"/>
    </location>
</feature>
<dbReference type="SUPFAM" id="SSF49464">
    <property type="entry name" value="Carboxypeptidase regulatory domain-like"/>
    <property type="match status" value="1"/>
</dbReference>
<comment type="caution">
    <text evidence="3">The sequence shown here is derived from an EMBL/GenBank/DDBJ whole genome shotgun (WGS) entry which is preliminary data.</text>
</comment>
<proteinExistence type="predicted"/>
<protein>
    <submittedName>
        <fullName evidence="3">Carboxypeptidase-like regulatory domain-containing protein</fullName>
    </submittedName>
</protein>
<organism evidence="3 4">
    <name type="scientific">Falsiporphyromonas endometrii</name>
    <dbReference type="NCBI Taxonomy" id="1387297"/>
    <lineage>
        <taxon>Bacteria</taxon>
        <taxon>Pseudomonadati</taxon>
        <taxon>Bacteroidota</taxon>
        <taxon>Bacteroidia</taxon>
        <taxon>Bacteroidales</taxon>
        <taxon>Porphyromonadaceae</taxon>
        <taxon>Falsiporphyromonas</taxon>
    </lineage>
</organism>
<dbReference type="Pfam" id="PF13715">
    <property type="entry name" value="CarbopepD_reg_2"/>
    <property type="match status" value="1"/>
</dbReference>
<feature type="chain" id="PRO_5046634932" evidence="2">
    <location>
        <begin position="20"/>
        <end position="407"/>
    </location>
</feature>
<feature type="region of interest" description="Disordered" evidence="1">
    <location>
        <begin position="387"/>
        <end position="407"/>
    </location>
</feature>
<name>A0ABV9K6X9_9PORP</name>
<gene>
    <name evidence="3" type="ORF">ACFO3G_03845</name>
</gene>
<keyword evidence="2" id="KW-0732">Signal</keyword>
<dbReference type="Gene3D" id="2.60.40.1120">
    <property type="entry name" value="Carboxypeptidase-like, regulatory domain"/>
    <property type="match status" value="1"/>
</dbReference>
<accession>A0ABV9K6X9</accession>